<keyword evidence="3" id="KW-0808">Transferase</keyword>
<accession>A0A250JQS0</accession>
<evidence type="ECO:0000256" key="1">
    <source>
        <dbReference type="ARBA" id="ARBA00034120"/>
    </source>
</evidence>
<evidence type="ECO:0000313" key="4">
    <source>
        <dbReference type="EMBL" id="ATB46343.1"/>
    </source>
</evidence>
<evidence type="ECO:0000313" key="5">
    <source>
        <dbReference type="Proteomes" id="UP000217343"/>
    </source>
</evidence>
<comment type="similarity">
    <text evidence="1">Belongs to the bacterial reverse transcriptase family.</text>
</comment>
<sequence>MSRQEGSNPPGGPESTDKVRQLQRKLFVAAKRCRERRFHALYDRVHRSDVLWEAWQRVRRNKGAAGVDSVTLAAVEQYGAQRLVQELGEVLRAGTYKPPAVLRRFIPKADGKLRPLGIPTVQDRIVQMAVKLVLEPVFEADFLPSSYGFRPRRSAVQALERIREAVNAGCHHVLDADIRDYFGSIDHELLMERVERRVSDRRVLKLLRQWLSAGVVEEGRYSETVSGTPQGGVISPLLSNIYLHFFDSVWQRQCAQVGELVRYADDFVVLCKGREAAEEAERRVRIIFGRLKLQLHPEKTRRVELTEGKEGFDFLGCHLHKRMSGKLWQQRGVRRYYLQRWPSARSMKRVRARVKELTSRQRHGVKDVREIIGGLNPVLRGWGNYFRTGNAARKFNQLDSYVFRRLHQFMVKRRGRKLRAGQADAWNRAWFWERGLHRLHGTIRYPKPCMLHDNTLVKPYAGKPHVRFERRRVETGR</sequence>
<dbReference type="KEGG" id="mmas:MYMAC_001422"/>
<dbReference type="EMBL" id="CP022203">
    <property type="protein sequence ID" value="ATB46343.1"/>
    <property type="molecule type" value="Genomic_DNA"/>
</dbReference>
<dbReference type="Pfam" id="PF00078">
    <property type="entry name" value="RVT_1"/>
    <property type="match status" value="1"/>
</dbReference>
<dbReference type="GO" id="GO:0003964">
    <property type="term" value="F:RNA-directed DNA polymerase activity"/>
    <property type="evidence" value="ECO:0007669"/>
    <property type="project" value="UniProtKB-KW"/>
</dbReference>
<dbReference type="InterPro" id="IPR013597">
    <property type="entry name" value="Mat_intron_G2"/>
</dbReference>
<feature type="domain" description="Reverse transcriptase" evidence="2">
    <location>
        <begin position="87"/>
        <end position="319"/>
    </location>
</feature>
<dbReference type="KEGG" id="mmas:MYMAC_001935"/>
<proteinExistence type="inferred from homology"/>
<keyword evidence="3" id="KW-0548">Nucleotidyltransferase</keyword>
<dbReference type="OrthoDB" id="5366084at2"/>
<reference evidence="3 5" key="1">
    <citation type="submission" date="2017-06" db="EMBL/GenBank/DDBJ databases">
        <title>Sequencing and comparative analysis of myxobacterial genomes.</title>
        <authorList>
            <person name="Rupp O."/>
            <person name="Goesmann A."/>
            <person name="Sogaard-Andersen L."/>
        </authorList>
    </citation>
    <scope>NUCLEOTIDE SEQUENCE [LARGE SCALE GENOMIC DNA]</scope>
    <source>
        <strain evidence="3 5">DSM 14697</strain>
    </source>
</reference>
<dbReference type="InterPro" id="IPR043502">
    <property type="entry name" value="DNA/RNA_pol_sf"/>
</dbReference>
<dbReference type="RefSeq" id="WP_095957527.1">
    <property type="nucleotide sequence ID" value="NZ_CP022203.1"/>
</dbReference>
<evidence type="ECO:0000313" key="3">
    <source>
        <dbReference type="EMBL" id="ATB45837.1"/>
    </source>
</evidence>
<dbReference type="InterPro" id="IPR030931">
    <property type="entry name" value="Group_II_RT_mat"/>
</dbReference>
<dbReference type="InterPro" id="IPR051083">
    <property type="entry name" value="GrpII_Intron_Splice-Mob/Def"/>
</dbReference>
<dbReference type="NCBIfam" id="TIGR04416">
    <property type="entry name" value="group_II_RT_mat"/>
    <property type="match status" value="1"/>
</dbReference>
<dbReference type="PANTHER" id="PTHR34047:SF8">
    <property type="entry name" value="PROTEIN YKFC"/>
    <property type="match status" value="1"/>
</dbReference>
<protein>
    <submittedName>
        <fullName evidence="3">Group II intron reverse transcriptase/maturase</fullName>
    </submittedName>
</protein>
<dbReference type="SUPFAM" id="SSF56672">
    <property type="entry name" value="DNA/RNA polymerases"/>
    <property type="match status" value="1"/>
</dbReference>
<organism evidence="3 5">
    <name type="scientific">Corallococcus macrosporus DSM 14697</name>
    <dbReference type="NCBI Taxonomy" id="1189310"/>
    <lineage>
        <taxon>Bacteria</taxon>
        <taxon>Pseudomonadati</taxon>
        <taxon>Myxococcota</taxon>
        <taxon>Myxococcia</taxon>
        <taxon>Myxococcales</taxon>
        <taxon>Cystobacterineae</taxon>
        <taxon>Myxococcaceae</taxon>
        <taxon>Corallococcus</taxon>
    </lineage>
</organism>
<keyword evidence="3" id="KW-0695">RNA-directed DNA polymerase</keyword>
<dbReference type="PROSITE" id="PS50878">
    <property type="entry name" value="RT_POL"/>
    <property type="match status" value="1"/>
</dbReference>
<dbReference type="CDD" id="cd01651">
    <property type="entry name" value="RT_G2_intron"/>
    <property type="match status" value="1"/>
</dbReference>
<keyword evidence="5" id="KW-1185">Reference proteome</keyword>
<dbReference type="PANTHER" id="PTHR34047">
    <property type="entry name" value="NUCLEAR INTRON MATURASE 1, MITOCHONDRIAL-RELATED"/>
    <property type="match status" value="1"/>
</dbReference>
<evidence type="ECO:0000259" key="2">
    <source>
        <dbReference type="PROSITE" id="PS50878"/>
    </source>
</evidence>
<dbReference type="InterPro" id="IPR000477">
    <property type="entry name" value="RT_dom"/>
</dbReference>
<dbReference type="Proteomes" id="UP000217343">
    <property type="component" value="Chromosome"/>
</dbReference>
<dbReference type="Pfam" id="PF08388">
    <property type="entry name" value="GIIM"/>
    <property type="match status" value="1"/>
</dbReference>
<gene>
    <name evidence="3" type="ORF">MYMAC_001422</name>
    <name evidence="4" type="ORF">MYMAC_001935</name>
</gene>
<dbReference type="AlphaFoldDB" id="A0A250JQS0"/>
<dbReference type="EMBL" id="CP022203">
    <property type="protein sequence ID" value="ATB45837.1"/>
    <property type="molecule type" value="Genomic_DNA"/>
</dbReference>
<name>A0A250JQS0_9BACT</name>